<evidence type="ECO:0000259" key="11">
    <source>
        <dbReference type="PROSITE" id="PS50001"/>
    </source>
</evidence>
<evidence type="ECO:0000256" key="5">
    <source>
        <dbReference type="ARBA" id="ARBA00023137"/>
    </source>
</evidence>
<comment type="catalytic activity">
    <reaction evidence="6 9">
        <text>L-tyrosyl-[protein] + ATP = O-phospho-L-tyrosyl-[protein] + ADP + H(+)</text>
        <dbReference type="Rhea" id="RHEA:10596"/>
        <dbReference type="Rhea" id="RHEA-COMP:10136"/>
        <dbReference type="Rhea" id="RHEA-COMP:20101"/>
        <dbReference type="ChEBI" id="CHEBI:15378"/>
        <dbReference type="ChEBI" id="CHEBI:30616"/>
        <dbReference type="ChEBI" id="CHEBI:46858"/>
        <dbReference type="ChEBI" id="CHEBI:61978"/>
        <dbReference type="ChEBI" id="CHEBI:456216"/>
        <dbReference type="EC" id="2.7.10.2"/>
    </reaction>
</comment>
<dbReference type="PRINTS" id="PR00109">
    <property type="entry name" value="TYRKINASE"/>
</dbReference>
<keyword evidence="4 8" id="KW-0067">ATP-binding</keyword>
<keyword evidence="14" id="KW-1185">Reference proteome</keyword>
<dbReference type="CDD" id="cd00192">
    <property type="entry name" value="PTKc"/>
    <property type="match status" value="1"/>
</dbReference>
<dbReference type="InterPro" id="IPR050198">
    <property type="entry name" value="Non-receptor_tyrosine_kinases"/>
</dbReference>
<dbReference type="EMBL" id="CATQJA010002709">
    <property type="protein sequence ID" value="CAJ0586945.1"/>
    <property type="molecule type" value="Genomic_DNA"/>
</dbReference>
<accession>A0AA36DIE9</accession>
<dbReference type="SUPFAM" id="SSF55550">
    <property type="entry name" value="SH2 domain"/>
    <property type="match status" value="1"/>
</dbReference>
<dbReference type="GO" id="GO:0005524">
    <property type="term" value="F:ATP binding"/>
    <property type="evidence" value="ECO:0007669"/>
    <property type="project" value="UniProtKB-UniRule"/>
</dbReference>
<dbReference type="InterPro" id="IPR008266">
    <property type="entry name" value="Tyr_kinase_AS"/>
</dbReference>
<sequence length="446" mass="50149">MSNANTVPPSQPMRSKGSADKKTGRSLPTARKISSNDRKKEPRSKASGVKDPDSNFEREMYKKMREMLARSMNYFHGIMPRAECESLLTSEGEYLLRYTTRDDNKKGDGGNRDQIVISVMHSDVVRHIPILRRGGNWCVNEVEKKTIGELIEYLEDNKHPLPSGAIVSKKIKRPAYYIMHGNVTKTQKIGEGNFGEVYKGTLRDEGNTETPCAIKLCKGDVTKKEITEFMKEARVTRILNHKNIVRFYGVAAQESPVMLVIELAEKGGLQSYCEKHPDVAAEQLISWGTDGARGMAYLHKMSVLHRDLAARNCLLGKDLELKIADFGKSEVGQTEIKCVTLKKMPIKWCAPETLCEGKFTTKTDVWSYGVMLWEIFHRCTIEPFTGITNKQAKDKIANGDMAMLTPPQNIPEVGLAVLKACWTMNVAERPEFVGLMKMLAPNEELE</sequence>
<dbReference type="Gene3D" id="1.10.510.10">
    <property type="entry name" value="Transferase(Phosphotransferase) domain 1"/>
    <property type="match status" value="1"/>
</dbReference>
<dbReference type="InterPro" id="IPR036860">
    <property type="entry name" value="SH2_dom_sf"/>
</dbReference>
<dbReference type="SUPFAM" id="SSF56112">
    <property type="entry name" value="Protein kinase-like (PK-like)"/>
    <property type="match status" value="1"/>
</dbReference>
<protein>
    <recommendedName>
        <fullName evidence="9">Tyrosine-protein kinase</fullName>
        <ecNumber evidence="9">2.7.10.2</ecNumber>
    </recommendedName>
</protein>
<dbReference type="Gene3D" id="3.30.505.10">
    <property type="entry name" value="SH2 domain"/>
    <property type="match status" value="1"/>
</dbReference>
<dbReference type="AlphaFoldDB" id="A0AA36DIE9"/>
<comment type="caution">
    <text evidence="13">The sequence shown here is derived from an EMBL/GenBank/DDBJ whole genome shotgun (WGS) entry which is preliminary data.</text>
</comment>
<dbReference type="PANTHER" id="PTHR24418">
    <property type="entry name" value="TYROSINE-PROTEIN KINASE"/>
    <property type="match status" value="1"/>
</dbReference>
<dbReference type="InterPro" id="IPR020635">
    <property type="entry name" value="Tyr_kinase_cat_dom"/>
</dbReference>
<feature type="domain" description="Protein kinase" evidence="12">
    <location>
        <begin position="183"/>
        <end position="445"/>
    </location>
</feature>
<keyword evidence="1 9" id="KW-0808">Transferase</keyword>
<dbReference type="InterPro" id="IPR035849">
    <property type="entry name" value="Fes/Fps/Fer_SH2"/>
</dbReference>
<evidence type="ECO:0000256" key="3">
    <source>
        <dbReference type="ARBA" id="ARBA00022777"/>
    </source>
</evidence>
<feature type="region of interest" description="Disordered" evidence="10">
    <location>
        <begin position="1"/>
        <end position="57"/>
    </location>
</feature>
<dbReference type="GO" id="GO:0004715">
    <property type="term" value="F:non-membrane spanning protein tyrosine kinase activity"/>
    <property type="evidence" value="ECO:0007669"/>
    <property type="project" value="UniProtKB-EC"/>
</dbReference>
<comment type="similarity">
    <text evidence="9">Belongs to the protein kinase superfamily. Tyr protein kinase family.</text>
</comment>
<dbReference type="PROSITE" id="PS50011">
    <property type="entry name" value="PROTEIN_KINASE_DOM"/>
    <property type="match status" value="1"/>
</dbReference>
<evidence type="ECO:0000256" key="2">
    <source>
        <dbReference type="ARBA" id="ARBA00022741"/>
    </source>
</evidence>
<evidence type="ECO:0000256" key="6">
    <source>
        <dbReference type="ARBA" id="ARBA00051245"/>
    </source>
</evidence>
<dbReference type="PROSITE" id="PS50001">
    <property type="entry name" value="SH2"/>
    <property type="match status" value="1"/>
</dbReference>
<evidence type="ECO:0000256" key="8">
    <source>
        <dbReference type="PROSITE-ProRule" id="PRU10141"/>
    </source>
</evidence>
<feature type="binding site" evidence="8">
    <location>
        <position position="215"/>
    </location>
    <ligand>
        <name>ATP</name>
        <dbReference type="ChEBI" id="CHEBI:30616"/>
    </ligand>
</feature>
<keyword evidence="2 8" id="KW-0547">Nucleotide-binding</keyword>
<dbReference type="PROSITE" id="PS00109">
    <property type="entry name" value="PROTEIN_KINASE_TYR"/>
    <property type="match status" value="1"/>
</dbReference>
<dbReference type="PROSITE" id="PS00107">
    <property type="entry name" value="PROTEIN_KINASE_ATP"/>
    <property type="match status" value="1"/>
</dbReference>
<evidence type="ECO:0000259" key="12">
    <source>
        <dbReference type="PROSITE" id="PS50011"/>
    </source>
</evidence>
<dbReference type="SMART" id="SM00252">
    <property type="entry name" value="SH2"/>
    <property type="match status" value="1"/>
</dbReference>
<evidence type="ECO:0000256" key="1">
    <source>
        <dbReference type="ARBA" id="ARBA00022679"/>
    </source>
</evidence>
<dbReference type="Pfam" id="PF07714">
    <property type="entry name" value="PK_Tyr_Ser-Thr"/>
    <property type="match status" value="1"/>
</dbReference>
<dbReference type="InterPro" id="IPR000719">
    <property type="entry name" value="Prot_kinase_dom"/>
</dbReference>
<gene>
    <name evidence="13" type="ORF">MSPICULIGERA_LOCUS24925</name>
</gene>
<keyword evidence="7" id="KW-0727">SH2 domain</keyword>
<evidence type="ECO:0000313" key="13">
    <source>
        <dbReference type="EMBL" id="CAJ0586945.1"/>
    </source>
</evidence>
<keyword evidence="3 9" id="KW-0418">Kinase</keyword>
<dbReference type="SMART" id="SM00219">
    <property type="entry name" value="TyrKc"/>
    <property type="match status" value="1"/>
</dbReference>
<dbReference type="InterPro" id="IPR017441">
    <property type="entry name" value="Protein_kinase_ATP_BS"/>
</dbReference>
<dbReference type="Gene3D" id="3.30.200.20">
    <property type="entry name" value="Phosphorylase Kinase, domain 1"/>
    <property type="match status" value="1"/>
</dbReference>
<name>A0AA36DIE9_9BILA</name>
<evidence type="ECO:0000256" key="7">
    <source>
        <dbReference type="PROSITE-ProRule" id="PRU00191"/>
    </source>
</evidence>
<dbReference type="InterPro" id="IPR000980">
    <property type="entry name" value="SH2"/>
</dbReference>
<feature type="compositionally biased region" description="Basic and acidic residues" evidence="10">
    <location>
        <begin position="34"/>
        <end position="57"/>
    </location>
</feature>
<dbReference type="InterPro" id="IPR011009">
    <property type="entry name" value="Kinase-like_dom_sf"/>
</dbReference>
<dbReference type="Pfam" id="PF00017">
    <property type="entry name" value="SH2"/>
    <property type="match status" value="1"/>
</dbReference>
<evidence type="ECO:0000256" key="4">
    <source>
        <dbReference type="ARBA" id="ARBA00022840"/>
    </source>
</evidence>
<feature type="domain" description="SH2" evidence="11">
    <location>
        <begin position="74"/>
        <end position="175"/>
    </location>
</feature>
<feature type="non-terminal residue" evidence="13">
    <location>
        <position position="1"/>
    </location>
</feature>
<evidence type="ECO:0000256" key="10">
    <source>
        <dbReference type="SAM" id="MobiDB-lite"/>
    </source>
</evidence>
<dbReference type="Proteomes" id="UP001177023">
    <property type="component" value="Unassembled WGS sequence"/>
</dbReference>
<organism evidence="13 14">
    <name type="scientific">Mesorhabditis spiculigera</name>
    <dbReference type="NCBI Taxonomy" id="96644"/>
    <lineage>
        <taxon>Eukaryota</taxon>
        <taxon>Metazoa</taxon>
        <taxon>Ecdysozoa</taxon>
        <taxon>Nematoda</taxon>
        <taxon>Chromadorea</taxon>
        <taxon>Rhabditida</taxon>
        <taxon>Rhabditina</taxon>
        <taxon>Rhabditomorpha</taxon>
        <taxon>Rhabditoidea</taxon>
        <taxon>Rhabditidae</taxon>
        <taxon>Mesorhabditinae</taxon>
        <taxon>Mesorhabditis</taxon>
    </lineage>
</organism>
<reference evidence="13" key="1">
    <citation type="submission" date="2023-06" db="EMBL/GenBank/DDBJ databases">
        <authorList>
            <person name="Delattre M."/>
        </authorList>
    </citation>
    <scope>NUCLEOTIDE SEQUENCE</scope>
    <source>
        <strain evidence="13">AF72</strain>
    </source>
</reference>
<evidence type="ECO:0000256" key="9">
    <source>
        <dbReference type="RuleBase" id="RU362096"/>
    </source>
</evidence>
<dbReference type="EC" id="2.7.10.2" evidence="9"/>
<proteinExistence type="inferred from homology"/>
<evidence type="ECO:0000313" key="14">
    <source>
        <dbReference type="Proteomes" id="UP001177023"/>
    </source>
</evidence>
<dbReference type="InterPro" id="IPR001245">
    <property type="entry name" value="Ser-Thr/Tyr_kinase_cat_dom"/>
</dbReference>
<keyword evidence="5 9" id="KW-0829">Tyrosine-protein kinase</keyword>
<dbReference type="CDD" id="cd10361">
    <property type="entry name" value="SH2_Fps_family"/>
    <property type="match status" value="1"/>
</dbReference>